<keyword evidence="2" id="KW-0808">Transferase</keyword>
<evidence type="ECO:0000259" key="1">
    <source>
        <dbReference type="Pfam" id="PF00534"/>
    </source>
</evidence>
<keyword evidence="3" id="KW-1185">Reference proteome</keyword>
<organism evidence="2 3">
    <name type="scientific">Hydrogenimonas thermophila</name>
    <dbReference type="NCBI Taxonomy" id="223786"/>
    <lineage>
        <taxon>Bacteria</taxon>
        <taxon>Pseudomonadati</taxon>
        <taxon>Campylobacterota</taxon>
        <taxon>Epsilonproteobacteria</taxon>
        <taxon>Campylobacterales</taxon>
        <taxon>Hydrogenimonadaceae</taxon>
        <taxon>Hydrogenimonas</taxon>
    </lineage>
</organism>
<dbReference type="Gene3D" id="3.40.50.2000">
    <property type="entry name" value="Glycogen Phosphorylase B"/>
    <property type="match status" value="1"/>
</dbReference>
<accession>A0A1I5LAJ2</accession>
<gene>
    <name evidence="2" type="ORF">SAMN05216234_10299</name>
</gene>
<dbReference type="SUPFAM" id="SSF53756">
    <property type="entry name" value="UDP-Glycosyltransferase/glycogen phosphorylase"/>
    <property type="match status" value="1"/>
</dbReference>
<evidence type="ECO:0000313" key="3">
    <source>
        <dbReference type="Proteomes" id="UP000199227"/>
    </source>
</evidence>
<reference evidence="2 3" key="1">
    <citation type="submission" date="2016-10" db="EMBL/GenBank/DDBJ databases">
        <authorList>
            <person name="de Groot N.N."/>
        </authorList>
    </citation>
    <scope>NUCLEOTIDE SEQUENCE [LARGE SCALE GENOMIC DNA]</scope>
    <source>
        <strain evidence="2 3">EP1-55-1</strain>
    </source>
</reference>
<protein>
    <submittedName>
        <fullName evidence="2">Glycosyltransferase involved in cell wall bisynthesis</fullName>
    </submittedName>
</protein>
<proteinExistence type="predicted"/>
<dbReference type="Pfam" id="PF00534">
    <property type="entry name" value="Glycos_transf_1"/>
    <property type="match status" value="1"/>
</dbReference>
<dbReference type="OrthoDB" id="9790710at2"/>
<dbReference type="InterPro" id="IPR001296">
    <property type="entry name" value="Glyco_trans_1"/>
</dbReference>
<evidence type="ECO:0000313" key="2">
    <source>
        <dbReference type="EMBL" id="SFO93741.1"/>
    </source>
</evidence>
<dbReference type="GO" id="GO:0016757">
    <property type="term" value="F:glycosyltransferase activity"/>
    <property type="evidence" value="ECO:0007669"/>
    <property type="project" value="InterPro"/>
</dbReference>
<dbReference type="RefSeq" id="WP_092910212.1">
    <property type="nucleotide sequence ID" value="NZ_FOXB01000002.1"/>
</dbReference>
<dbReference type="AlphaFoldDB" id="A0A1I5LAJ2"/>
<sequence>MKQKSKKVYVLGSDSTGWSIDKDRQYTIKAIKYIDGYEVVDNIFKADIIYAVWWNQLLSYKFRIFNLFFKKRVIACITNDLAHQQKEIKSILSLADIFVYANSFQKDQLFELGVKEEQLFFNPFYVDETIFKKLNFSKYELAKKFNIKYETIKDKLLIGSFQRDSLGTDLMKPKWQKNPDLLLEILNKLDKDKYLLLLAGPRRHYIIKKCKEFNIPYFFIGNEDYIDKNQDDLLVNALNIEDMPYLYNLIDLYIVSSKSEGGPKAVPEAVLCQTNIISTDVGFAKDLLDNKAIYKDSYEAVKLINNVIDNNIEFNHKVHQFYSFDNFKNRVENILKAIE</sequence>
<feature type="domain" description="Glycosyl transferase family 1" evidence="1">
    <location>
        <begin position="175"/>
        <end position="315"/>
    </location>
</feature>
<name>A0A1I5LAJ2_9BACT</name>
<dbReference type="EMBL" id="FOXB01000002">
    <property type="protein sequence ID" value="SFO93741.1"/>
    <property type="molecule type" value="Genomic_DNA"/>
</dbReference>
<dbReference type="Proteomes" id="UP000199227">
    <property type="component" value="Unassembled WGS sequence"/>
</dbReference>
<dbReference type="STRING" id="223786.SAMN05216234_10299"/>